<feature type="compositionally biased region" description="Low complexity" evidence="7">
    <location>
        <begin position="641"/>
        <end position="653"/>
    </location>
</feature>
<evidence type="ECO:0000256" key="3">
    <source>
        <dbReference type="ARBA" id="ARBA00023015"/>
    </source>
</evidence>
<evidence type="ECO:0000313" key="12">
    <source>
        <dbReference type="Proteomes" id="UP000823749"/>
    </source>
</evidence>
<evidence type="ECO:0000259" key="10">
    <source>
        <dbReference type="PROSITE" id="PS51294"/>
    </source>
</evidence>
<dbReference type="PROSITE" id="PS51293">
    <property type="entry name" value="SANT"/>
    <property type="match status" value="1"/>
</dbReference>
<dbReference type="InterPro" id="IPR009057">
    <property type="entry name" value="Homeodomain-like_sf"/>
</dbReference>
<feature type="domain" description="HTH myb-type" evidence="10">
    <location>
        <begin position="144"/>
        <end position="198"/>
    </location>
</feature>
<dbReference type="Pfam" id="PF00249">
    <property type="entry name" value="Myb_DNA-binding"/>
    <property type="match status" value="1"/>
</dbReference>
<evidence type="ECO:0000256" key="6">
    <source>
        <dbReference type="ARBA" id="ARBA00023242"/>
    </source>
</evidence>
<keyword evidence="12" id="KW-1185">Reference proteome</keyword>
<dbReference type="InterPro" id="IPR001005">
    <property type="entry name" value="SANT/Myb"/>
</dbReference>
<feature type="region of interest" description="Disordered" evidence="7">
    <location>
        <begin position="632"/>
        <end position="724"/>
    </location>
</feature>
<feature type="region of interest" description="Disordered" evidence="7">
    <location>
        <begin position="853"/>
        <end position="880"/>
    </location>
</feature>
<reference evidence="11" key="1">
    <citation type="submission" date="2020-08" db="EMBL/GenBank/DDBJ databases">
        <title>Plant Genome Project.</title>
        <authorList>
            <person name="Zhang R.-G."/>
        </authorList>
    </citation>
    <scope>NUCLEOTIDE SEQUENCE</scope>
    <source>
        <strain evidence="11">WSP0</strain>
        <tissue evidence="11">Leaf</tissue>
    </source>
</reference>
<dbReference type="PROSITE" id="PS51294">
    <property type="entry name" value="HTH_MYB"/>
    <property type="match status" value="1"/>
</dbReference>
<dbReference type="CDD" id="cd00167">
    <property type="entry name" value="SANT"/>
    <property type="match status" value="1"/>
</dbReference>
<evidence type="ECO:0000259" key="8">
    <source>
        <dbReference type="PROSITE" id="PS50090"/>
    </source>
</evidence>
<feature type="region of interest" description="Disordered" evidence="7">
    <location>
        <begin position="216"/>
        <end position="292"/>
    </location>
</feature>
<organism evidence="11 12">
    <name type="scientific">Rhododendron griersonianum</name>
    <dbReference type="NCBI Taxonomy" id="479676"/>
    <lineage>
        <taxon>Eukaryota</taxon>
        <taxon>Viridiplantae</taxon>
        <taxon>Streptophyta</taxon>
        <taxon>Embryophyta</taxon>
        <taxon>Tracheophyta</taxon>
        <taxon>Spermatophyta</taxon>
        <taxon>Magnoliopsida</taxon>
        <taxon>eudicotyledons</taxon>
        <taxon>Gunneridae</taxon>
        <taxon>Pentapetalae</taxon>
        <taxon>asterids</taxon>
        <taxon>Ericales</taxon>
        <taxon>Ericaceae</taxon>
        <taxon>Ericoideae</taxon>
        <taxon>Rhodoreae</taxon>
        <taxon>Rhododendron</taxon>
    </lineage>
</organism>
<dbReference type="Gene3D" id="1.10.10.60">
    <property type="entry name" value="Homeodomain-like"/>
    <property type="match status" value="1"/>
</dbReference>
<evidence type="ECO:0000259" key="9">
    <source>
        <dbReference type="PROSITE" id="PS51293"/>
    </source>
</evidence>
<dbReference type="EMBL" id="JACTNZ010000001">
    <property type="protein sequence ID" value="KAG5566116.1"/>
    <property type="molecule type" value="Genomic_DNA"/>
</dbReference>
<evidence type="ECO:0000256" key="1">
    <source>
        <dbReference type="ARBA" id="ARBA00004123"/>
    </source>
</evidence>
<feature type="region of interest" description="Disordered" evidence="7">
    <location>
        <begin position="1"/>
        <end position="23"/>
    </location>
</feature>
<protein>
    <recommendedName>
        <fullName evidence="13">Protein LHY</fullName>
    </recommendedName>
</protein>
<keyword evidence="4" id="KW-0238">DNA-binding</keyword>
<comment type="subcellular location">
    <subcellularLocation>
        <location evidence="2">Membrane</location>
        <topology evidence="2">Multi-pass membrane protein</topology>
    </subcellularLocation>
    <subcellularLocation>
        <location evidence="1">Nucleus</location>
    </subcellularLocation>
</comment>
<feature type="compositionally biased region" description="Basic and acidic residues" evidence="7">
    <location>
        <begin position="708"/>
        <end position="723"/>
    </location>
</feature>
<evidence type="ECO:0000256" key="5">
    <source>
        <dbReference type="ARBA" id="ARBA00023163"/>
    </source>
</evidence>
<dbReference type="InterPro" id="IPR025564">
    <property type="entry name" value="CAAD_dom"/>
</dbReference>
<comment type="caution">
    <text evidence="11">The sequence shown here is derived from an EMBL/GenBank/DDBJ whole genome shotgun (WGS) entry which is preliminary data.</text>
</comment>
<feature type="compositionally biased region" description="Basic and acidic residues" evidence="7">
    <location>
        <begin position="864"/>
        <end position="874"/>
    </location>
</feature>
<dbReference type="GO" id="GO:0016020">
    <property type="term" value="C:membrane"/>
    <property type="evidence" value="ECO:0007669"/>
    <property type="project" value="UniProtKB-SubCell"/>
</dbReference>
<proteinExistence type="predicted"/>
<dbReference type="SMART" id="SM00717">
    <property type="entry name" value="SANT"/>
    <property type="match status" value="1"/>
</dbReference>
<dbReference type="PANTHER" id="PTHR12802">
    <property type="entry name" value="SWI/SNF COMPLEX-RELATED"/>
    <property type="match status" value="1"/>
</dbReference>
<dbReference type="InterPro" id="IPR017930">
    <property type="entry name" value="Myb_dom"/>
</dbReference>
<evidence type="ECO:0000256" key="4">
    <source>
        <dbReference type="ARBA" id="ARBA00023125"/>
    </source>
</evidence>
<feature type="domain" description="Myb-like" evidence="8">
    <location>
        <begin position="144"/>
        <end position="194"/>
    </location>
</feature>
<dbReference type="GO" id="GO:0003677">
    <property type="term" value="F:DNA binding"/>
    <property type="evidence" value="ECO:0007669"/>
    <property type="project" value="UniProtKB-KW"/>
</dbReference>
<feature type="compositionally biased region" description="Polar residues" evidence="7">
    <location>
        <begin position="240"/>
        <end position="261"/>
    </location>
</feature>
<evidence type="ECO:0000256" key="7">
    <source>
        <dbReference type="SAM" id="MobiDB-lite"/>
    </source>
</evidence>
<dbReference type="Proteomes" id="UP000823749">
    <property type="component" value="Chromosome 1"/>
</dbReference>
<dbReference type="PANTHER" id="PTHR12802:SF174">
    <property type="entry name" value="LATE ELONGATED HYPOCOTYL-LIKE PROTEIN"/>
    <property type="match status" value="1"/>
</dbReference>
<dbReference type="GO" id="GO:0010468">
    <property type="term" value="P:regulation of gene expression"/>
    <property type="evidence" value="ECO:0007669"/>
    <property type="project" value="UniProtKB-ARBA"/>
</dbReference>
<evidence type="ECO:0000256" key="2">
    <source>
        <dbReference type="ARBA" id="ARBA00004141"/>
    </source>
</evidence>
<keyword evidence="6" id="KW-0539">Nucleus</keyword>
<feature type="compositionally biased region" description="Basic and acidic residues" evidence="7">
    <location>
        <begin position="266"/>
        <end position="283"/>
    </location>
</feature>
<evidence type="ECO:0008006" key="13">
    <source>
        <dbReference type="Google" id="ProtNLM"/>
    </source>
</evidence>
<feature type="compositionally biased region" description="Gly residues" evidence="7">
    <location>
        <begin position="12"/>
        <end position="23"/>
    </location>
</feature>
<dbReference type="NCBIfam" id="TIGR01557">
    <property type="entry name" value="myb_SHAQKYF"/>
    <property type="match status" value="1"/>
</dbReference>
<dbReference type="Pfam" id="PF14159">
    <property type="entry name" value="CAAD"/>
    <property type="match status" value="1"/>
</dbReference>
<keyword evidence="3" id="KW-0805">Transcription regulation</keyword>
<keyword evidence="5" id="KW-0804">Transcription</keyword>
<gene>
    <name evidence="11" type="ORF">RHGRI_001900</name>
</gene>
<dbReference type="AlphaFoldDB" id="A0AAV6LMV7"/>
<dbReference type="InterPro" id="IPR017884">
    <property type="entry name" value="SANT_dom"/>
</dbReference>
<sequence length="880" mass="95157">MAGEEESETRGLMGGGGRSVGDGSGHKIARNVVAMATGEAPAEVAVAELELPDVVKTIQETWDKVDDKYAVGSLGVAAVVALWGSAGMISAIERLPLVPGVLELVGIGYTGWFAYRNLIFKPDSLKQFCSLASVPELIARKPYTITKQRERWTEEEHNRFLEALKLHGRAWQRIEEHIGTKTAVQIRSHAQKFFTKFDLQLEKEALGKGVPIRQALDIEIPPPRPKRKPSNPYPRKTGVGTATPQVGATDGTNSSVSSFFTGKQLLDLEREPLPEKPGGDEKPGNITEDEDKGNCSEVLTLFQEAPCASFSSANEDSMQKHVGPQNSCSFREFVPMVVCDHDETNESYVTAEPKGNHKLVKQIATQTFQSNGTNDTSTIENSNTPHEKSVQSNKAQEMNHPVNFGAHNYPRHVPVHVVNGSLGTINQNVSPDMPYQESIFHQMGGIQGNPNPLTNPAASATSTATTEHIKSHQSFPPFHPLSTPVHNNQGDYQTYLQVSSAFSSLLVSTLLQNPAAHATASFAAAFWPPPASIEASTNSPVGILGGFPSRQADPPPSMAAIVAATVAAATAWWASHGLLPLCTPFHNGFNCTPASVTATQVDAGPTATCTNGKRENTPCDLPLQNQQLDTEFSEAVQEQNSASKSPTSSSSDSGESEGAKPKTGLTDANQDNAAVVTELPDSNKTKGRKPVDRSSCGSNSGSDFETDALEKHENDKEELKEADVSLPACDFGNRRFRPSSSTNDSWKEGRLAFRALFSRQILPQSFSPPQDTENNWYQMNEKDKQNTDEKAEDTSPLWGTCSILHPAENSSNALLRGQKVGEEGLLRLELGLGKLKHCRTGFKPYKRCSVEAKESKVGSVSSQGDEKGPKRLRLEAAASI</sequence>
<feature type="domain" description="SANT" evidence="9">
    <location>
        <begin position="147"/>
        <end position="198"/>
    </location>
</feature>
<feature type="compositionally biased region" description="Basic and acidic residues" evidence="7">
    <location>
        <begin position="681"/>
        <end position="692"/>
    </location>
</feature>
<dbReference type="PROSITE" id="PS50090">
    <property type="entry name" value="MYB_LIKE"/>
    <property type="match status" value="1"/>
</dbReference>
<name>A0AAV6LMV7_9ERIC</name>
<dbReference type="InterPro" id="IPR006447">
    <property type="entry name" value="Myb_dom_plants"/>
</dbReference>
<evidence type="ECO:0000313" key="11">
    <source>
        <dbReference type="EMBL" id="KAG5566116.1"/>
    </source>
</evidence>
<accession>A0AAV6LMV7</accession>
<dbReference type="SUPFAM" id="SSF46689">
    <property type="entry name" value="Homeodomain-like"/>
    <property type="match status" value="1"/>
</dbReference>
<dbReference type="FunFam" id="1.10.10.60:FF:000023">
    <property type="entry name" value="protein REVEILLE 6 isoform X1"/>
    <property type="match status" value="1"/>
</dbReference>
<dbReference type="GO" id="GO:0005634">
    <property type="term" value="C:nucleus"/>
    <property type="evidence" value="ECO:0007669"/>
    <property type="project" value="UniProtKB-SubCell"/>
</dbReference>